<evidence type="ECO:0000256" key="1">
    <source>
        <dbReference type="SAM" id="SignalP"/>
    </source>
</evidence>
<dbReference type="AlphaFoldDB" id="A0A4Q6XP37"/>
<dbReference type="OrthoDB" id="705436at2"/>
<proteinExistence type="predicted"/>
<name>A0A4Q6XP37_9SPHI</name>
<reference evidence="2 3" key="1">
    <citation type="submission" date="2019-02" db="EMBL/GenBank/DDBJ databases">
        <authorList>
            <person name="Li Y."/>
        </authorList>
    </citation>
    <scope>NUCLEOTIDE SEQUENCE [LARGE SCALE GENOMIC DNA]</scope>
    <source>
        <strain evidence="2 3">30C10-4-7</strain>
    </source>
</reference>
<gene>
    <name evidence="2" type="ORF">EWE74_00855</name>
</gene>
<feature type="signal peptide" evidence="1">
    <location>
        <begin position="1"/>
        <end position="18"/>
    </location>
</feature>
<dbReference type="RefSeq" id="WP_130139654.1">
    <property type="nucleotide sequence ID" value="NZ_SGIT01000001.1"/>
</dbReference>
<evidence type="ECO:0000313" key="3">
    <source>
        <dbReference type="Proteomes" id="UP000292855"/>
    </source>
</evidence>
<keyword evidence="3" id="KW-1185">Reference proteome</keyword>
<dbReference type="Proteomes" id="UP000292855">
    <property type="component" value="Unassembled WGS sequence"/>
</dbReference>
<accession>A0A4Q6XP37</accession>
<feature type="chain" id="PRO_5020299650" description="Gliding motility-associated protein GldM C-terminal domain-containing protein" evidence="1">
    <location>
        <begin position="19"/>
        <end position="196"/>
    </location>
</feature>
<sequence length="196" mass="22386">MKKLILLLIVFTSTHSFAQRAKNVFSKKSTPATINKSRDTSLRVIIVDKEKQIQLPAYFINDRFIQNLSSINAEQIESMNVVKRDTVIGTQTYAGQIHIKTKAEYTPKFISLAELKNKYTSFKEIPVVFMLDADVINSDQESYFVDENNLLTIIVDKLKTNKDKVEIGLIKLLTKSKENIDKRNTIMIRGEGIVTK</sequence>
<comment type="caution">
    <text evidence="2">The sequence shown here is derived from an EMBL/GenBank/DDBJ whole genome shotgun (WGS) entry which is preliminary data.</text>
</comment>
<organism evidence="2 3">
    <name type="scientific">Sphingobacterium corticibacterium</name>
    <dbReference type="NCBI Taxonomy" id="2484746"/>
    <lineage>
        <taxon>Bacteria</taxon>
        <taxon>Pseudomonadati</taxon>
        <taxon>Bacteroidota</taxon>
        <taxon>Sphingobacteriia</taxon>
        <taxon>Sphingobacteriales</taxon>
        <taxon>Sphingobacteriaceae</taxon>
        <taxon>Sphingobacterium</taxon>
    </lineage>
</organism>
<protein>
    <recommendedName>
        <fullName evidence="4">Gliding motility-associated protein GldM C-terminal domain-containing protein</fullName>
    </recommendedName>
</protein>
<dbReference type="EMBL" id="SGIT01000001">
    <property type="protein sequence ID" value="RZF61425.1"/>
    <property type="molecule type" value="Genomic_DNA"/>
</dbReference>
<evidence type="ECO:0008006" key="4">
    <source>
        <dbReference type="Google" id="ProtNLM"/>
    </source>
</evidence>
<keyword evidence="1" id="KW-0732">Signal</keyword>
<evidence type="ECO:0000313" key="2">
    <source>
        <dbReference type="EMBL" id="RZF61425.1"/>
    </source>
</evidence>